<dbReference type="InterPro" id="IPR001258">
    <property type="entry name" value="NHL_repeat"/>
</dbReference>
<evidence type="ECO:0000256" key="5">
    <source>
        <dbReference type="ARBA" id="ARBA00022737"/>
    </source>
</evidence>
<keyword evidence="3" id="KW-0479">Metal-binding</keyword>
<dbReference type="InterPro" id="IPR000720">
    <property type="entry name" value="PHM/PAL"/>
</dbReference>
<dbReference type="GO" id="GO:0016020">
    <property type="term" value="C:membrane"/>
    <property type="evidence" value="ECO:0007669"/>
    <property type="project" value="InterPro"/>
</dbReference>
<dbReference type="InterPro" id="IPR011042">
    <property type="entry name" value="6-blade_b-propeller_TolB-like"/>
</dbReference>
<dbReference type="PROSITE" id="PS51125">
    <property type="entry name" value="NHL"/>
    <property type="match status" value="3"/>
</dbReference>
<gene>
    <name evidence="11" type="primary">vgb_1</name>
    <name evidence="11" type="ORF">CA54_17280</name>
</gene>
<protein>
    <recommendedName>
        <fullName evidence="2">peptidylamidoglycolate lyase</fullName>
        <ecNumber evidence="2">4.3.2.5</ecNumber>
    </recommendedName>
</protein>
<evidence type="ECO:0000256" key="9">
    <source>
        <dbReference type="PROSITE-ProRule" id="PRU00504"/>
    </source>
</evidence>
<feature type="repeat" description="NHL" evidence="9">
    <location>
        <begin position="139"/>
        <end position="179"/>
    </location>
</feature>
<dbReference type="AlphaFoldDB" id="A0A5C6BME2"/>
<keyword evidence="8 11" id="KW-0456">Lyase</keyword>
<dbReference type="EMBL" id="SJPP01000001">
    <property type="protein sequence ID" value="TWU12902.1"/>
    <property type="molecule type" value="Genomic_DNA"/>
</dbReference>
<evidence type="ECO:0000256" key="3">
    <source>
        <dbReference type="ARBA" id="ARBA00022723"/>
    </source>
</evidence>
<evidence type="ECO:0000313" key="12">
    <source>
        <dbReference type="Proteomes" id="UP000320735"/>
    </source>
</evidence>
<comment type="caution">
    <text evidence="11">The sequence shown here is derived from an EMBL/GenBank/DDBJ whole genome shotgun (WGS) entry which is preliminary data.</text>
</comment>
<keyword evidence="6" id="KW-1015">Disulfide bond</keyword>
<evidence type="ECO:0000256" key="8">
    <source>
        <dbReference type="ARBA" id="ARBA00023239"/>
    </source>
</evidence>
<keyword evidence="12" id="KW-1185">Reference proteome</keyword>
<evidence type="ECO:0000256" key="1">
    <source>
        <dbReference type="ARBA" id="ARBA00001947"/>
    </source>
</evidence>
<dbReference type="Pfam" id="PF17170">
    <property type="entry name" value="DUF5128"/>
    <property type="match status" value="1"/>
</dbReference>
<keyword evidence="4 10" id="KW-0732">Signal</keyword>
<evidence type="ECO:0000256" key="6">
    <source>
        <dbReference type="ARBA" id="ARBA00023157"/>
    </source>
</evidence>
<dbReference type="SUPFAM" id="SSF63829">
    <property type="entry name" value="Calcium-dependent phosphotriesterase"/>
    <property type="match status" value="1"/>
</dbReference>
<evidence type="ECO:0000313" key="11">
    <source>
        <dbReference type="EMBL" id="TWU12902.1"/>
    </source>
</evidence>
<feature type="repeat" description="NHL" evidence="9">
    <location>
        <begin position="187"/>
        <end position="226"/>
    </location>
</feature>
<evidence type="ECO:0000256" key="4">
    <source>
        <dbReference type="ARBA" id="ARBA00022729"/>
    </source>
</evidence>
<evidence type="ECO:0000256" key="7">
    <source>
        <dbReference type="ARBA" id="ARBA00023180"/>
    </source>
</evidence>
<accession>A0A5C6BME2</accession>
<proteinExistence type="predicted"/>
<name>A0A5C6BME2_9PLAN</name>
<evidence type="ECO:0000256" key="10">
    <source>
        <dbReference type="SAM" id="SignalP"/>
    </source>
</evidence>
<feature type="repeat" description="NHL" evidence="9">
    <location>
        <begin position="87"/>
        <end position="128"/>
    </location>
</feature>
<dbReference type="Gene3D" id="2.120.10.30">
    <property type="entry name" value="TolB, C-terminal domain"/>
    <property type="match status" value="1"/>
</dbReference>
<feature type="chain" id="PRO_5022968440" description="peptidylamidoglycolate lyase" evidence="10">
    <location>
        <begin position="27"/>
        <end position="350"/>
    </location>
</feature>
<dbReference type="EC" id="4.3.2.5" evidence="2"/>
<comment type="cofactor">
    <cofactor evidence="1">
        <name>Zn(2+)</name>
        <dbReference type="ChEBI" id="CHEBI:29105"/>
    </cofactor>
</comment>
<reference evidence="11 12" key="1">
    <citation type="submission" date="2019-02" db="EMBL/GenBank/DDBJ databases">
        <title>Deep-cultivation of Planctomycetes and their phenomic and genomic characterization uncovers novel biology.</title>
        <authorList>
            <person name="Wiegand S."/>
            <person name="Jogler M."/>
            <person name="Boedeker C."/>
            <person name="Pinto D."/>
            <person name="Vollmers J."/>
            <person name="Rivas-Marin E."/>
            <person name="Kohn T."/>
            <person name="Peeters S.H."/>
            <person name="Heuer A."/>
            <person name="Rast P."/>
            <person name="Oberbeckmann S."/>
            <person name="Bunk B."/>
            <person name="Jeske O."/>
            <person name="Meyerdierks A."/>
            <person name="Storesund J.E."/>
            <person name="Kallscheuer N."/>
            <person name="Luecker S."/>
            <person name="Lage O.M."/>
            <person name="Pohl T."/>
            <person name="Merkel B.J."/>
            <person name="Hornburger P."/>
            <person name="Mueller R.-W."/>
            <person name="Bruemmer F."/>
            <person name="Labrenz M."/>
            <person name="Spormann A.M."/>
            <person name="Op Den Camp H."/>
            <person name="Overmann J."/>
            <person name="Amann R."/>
            <person name="Jetten M.S.M."/>
            <person name="Mascher T."/>
            <person name="Medema M.H."/>
            <person name="Devos D.P."/>
            <person name="Kaster A.-K."/>
            <person name="Ovreas L."/>
            <person name="Rohde M."/>
            <person name="Galperin M.Y."/>
            <person name="Jogler C."/>
        </authorList>
    </citation>
    <scope>NUCLEOTIDE SEQUENCE [LARGE SCALE GENOMIC DNA]</scope>
    <source>
        <strain evidence="11 12">CA54</strain>
    </source>
</reference>
<dbReference type="PANTHER" id="PTHR10680:SF38">
    <property type="entry name" value="BLL1368 PROTEIN"/>
    <property type="match status" value="1"/>
</dbReference>
<dbReference type="GO" id="GO:0004598">
    <property type="term" value="F:peptidylamidoglycolate lyase activity"/>
    <property type="evidence" value="ECO:0007669"/>
    <property type="project" value="UniProtKB-EC"/>
</dbReference>
<dbReference type="OrthoDB" id="9799230at2"/>
<dbReference type="PANTHER" id="PTHR10680">
    <property type="entry name" value="PEPTIDYL-GLYCINE ALPHA-AMIDATING MONOOXYGENASE"/>
    <property type="match status" value="1"/>
</dbReference>
<dbReference type="RefSeq" id="WP_146370314.1">
    <property type="nucleotide sequence ID" value="NZ_SJPP01000001.1"/>
</dbReference>
<organism evidence="11 12">
    <name type="scientific">Symmachiella macrocystis</name>
    <dbReference type="NCBI Taxonomy" id="2527985"/>
    <lineage>
        <taxon>Bacteria</taxon>
        <taxon>Pseudomonadati</taxon>
        <taxon>Planctomycetota</taxon>
        <taxon>Planctomycetia</taxon>
        <taxon>Planctomycetales</taxon>
        <taxon>Planctomycetaceae</taxon>
        <taxon>Symmachiella</taxon>
    </lineage>
</organism>
<sequence precursor="true">MNYRYSVLTLMSALAALSLFIDQTVAQNPTHAVAPTITEYDVDPAWPQRPESISGAGWVSGLAVDDKDQVWFFRKGPDPVQVYSASGEFVRSWGKDRFLNPHQLRIGPDGNIWVADFGLHVVQKFTPEGELLQTLGVRGEKGDDELHFNMPTDMVITPKGDIFVTDGYGNRRIVHFDKDGKFVKAWGSYGTEPGKFVLPHAIQLDSQGLLYVADRNSARIQIFTQEGELVDQWSNLIMPWGISINKKDEVWVCGSSPHWWVRDGKAPEYKDQLFMRFNTDGRVQQVWSIPLGDIGENKDKPDVSRLKPGEAVGVHCIAQDSQGNLYVGDIYGERAQKFVPVTQRAPAKSK</sequence>
<dbReference type="GO" id="GO:0046872">
    <property type="term" value="F:metal ion binding"/>
    <property type="evidence" value="ECO:0007669"/>
    <property type="project" value="UniProtKB-KW"/>
</dbReference>
<keyword evidence="5" id="KW-0677">Repeat</keyword>
<dbReference type="CDD" id="cd14958">
    <property type="entry name" value="NHL_PAL_like"/>
    <property type="match status" value="1"/>
</dbReference>
<dbReference type="Proteomes" id="UP000320735">
    <property type="component" value="Unassembled WGS sequence"/>
</dbReference>
<dbReference type="GO" id="GO:0006518">
    <property type="term" value="P:peptide metabolic process"/>
    <property type="evidence" value="ECO:0007669"/>
    <property type="project" value="InterPro"/>
</dbReference>
<keyword evidence="7" id="KW-0325">Glycoprotein</keyword>
<dbReference type="PRINTS" id="PR00790">
    <property type="entry name" value="PAMONOXGNASE"/>
</dbReference>
<evidence type="ECO:0000256" key="2">
    <source>
        <dbReference type="ARBA" id="ARBA00012343"/>
    </source>
</evidence>
<feature type="signal peptide" evidence="10">
    <location>
        <begin position="1"/>
        <end position="26"/>
    </location>
</feature>